<dbReference type="InterPro" id="IPR024078">
    <property type="entry name" value="LmbE-like_dom_sf"/>
</dbReference>
<dbReference type="PANTHER" id="PTHR12993">
    <property type="entry name" value="N-ACETYLGLUCOSAMINYL-PHOSPHATIDYLINOSITOL DE-N-ACETYLASE-RELATED"/>
    <property type="match status" value="1"/>
</dbReference>
<dbReference type="Proteomes" id="UP000077349">
    <property type="component" value="Unassembled WGS sequence"/>
</dbReference>
<dbReference type="InterPro" id="IPR003737">
    <property type="entry name" value="GlcNAc_PI_deacetylase-related"/>
</dbReference>
<dbReference type="Pfam" id="PF02585">
    <property type="entry name" value="PIG-L"/>
    <property type="match status" value="1"/>
</dbReference>
<dbReference type="Gene3D" id="3.40.50.10320">
    <property type="entry name" value="LmbE-like"/>
    <property type="match status" value="1"/>
</dbReference>
<comment type="caution">
    <text evidence="1">The sequence shown here is derived from an EMBL/GenBank/DDBJ whole genome shotgun (WGS) entry which is preliminary data.</text>
</comment>
<dbReference type="AlphaFoldDB" id="A0A177G6X2"/>
<protein>
    <submittedName>
        <fullName evidence="1">LmbE family protein</fullName>
    </submittedName>
</protein>
<dbReference type="PATRIC" id="fig|178901.16.peg.3746"/>
<proteinExistence type="predicted"/>
<gene>
    <name evidence="1" type="ORF">Amal_03503</name>
</gene>
<dbReference type="EMBL" id="LVHD01000068">
    <property type="protein sequence ID" value="OAG75327.1"/>
    <property type="molecule type" value="Genomic_DNA"/>
</dbReference>
<dbReference type="PANTHER" id="PTHR12993:SF29">
    <property type="entry name" value="BLR3841 PROTEIN"/>
    <property type="match status" value="1"/>
</dbReference>
<sequence length="244" mass="27588">MKVHEILERFRRFPAASFDDIAPGTSLILAPHPDDESLGCGGFIAKAVMQGRPPVVVFVSDGAASHPGSRLWPPARLALRRQEESRNAAHVLGLSSDRLFFLGLQDSAVPQAGVIFEKTVEHLLDLAERYYCQNVLVPWLHDPHCDHEAVWIMGQRLRALRPDIRLLAYPVWGLTLPPDKEFNERPPTTGWRLNVEAFLHTKRRAIEAHRSQMGLVVEDDPNGFVLPEHLLEKMLQPYEIFITS</sequence>
<evidence type="ECO:0000313" key="1">
    <source>
        <dbReference type="EMBL" id="OAG75327.1"/>
    </source>
</evidence>
<organism evidence="1 2">
    <name type="scientific">Acetobacter malorum</name>
    <dbReference type="NCBI Taxonomy" id="178901"/>
    <lineage>
        <taxon>Bacteria</taxon>
        <taxon>Pseudomonadati</taxon>
        <taxon>Pseudomonadota</taxon>
        <taxon>Alphaproteobacteria</taxon>
        <taxon>Acetobacterales</taxon>
        <taxon>Acetobacteraceae</taxon>
        <taxon>Acetobacter</taxon>
    </lineage>
</organism>
<reference evidence="1 2" key="1">
    <citation type="submission" date="2016-03" db="EMBL/GenBank/DDBJ databases">
        <title>Draft genome sequence of Acetobacter malorum CECT 7742, a strain isolated from strawberry vinegar.</title>
        <authorList>
            <person name="Sainz F."/>
            <person name="Mas A."/>
            <person name="Torija M.J."/>
        </authorList>
    </citation>
    <scope>NUCLEOTIDE SEQUENCE [LARGE SCALE GENOMIC DNA]</scope>
    <source>
        <strain evidence="1 2">CECT 7742</strain>
    </source>
</reference>
<dbReference type="SUPFAM" id="SSF102588">
    <property type="entry name" value="LmbE-like"/>
    <property type="match status" value="1"/>
</dbReference>
<accession>A0A177G6X2</accession>
<name>A0A177G6X2_9PROT</name>
<dbReference type="GO" id="GO:0016811">
    <property type="term" value="F:hydrolase activity, acting on carbon-nitrogen (but not peptide) bonds, in linear amides"/>
    <property type="evidence" value="ECO:0007669"/>
    <property type="project" value="TreeGrafter"/>
</dbReference>
<evidence type="ECO:0000313" key="2">
    <source>
        <dbReference type="Proteomes" id="UP000077349"/>
    </source>
</evidence>